<organism evidence="3 4">
    <name type="scientific">Pendulispora rubella</name>
    <dbReference type="NCBI Taxonomy" id="2741070"/>
    <lineage>
        <taxon>Bacteria</taxon>
        <taxon>Pseudomonadati</taxon>
        <taxon>Myxococcota</taxon>
        <taxon>Myxococcia</taxon>
        <taxon>Myxococcales</taxon>
        <taxon>Sorangiineae</taxon>
        <taxon>Pendulisporaceae</taxon>
        <taxon>Pendulispora</taxon>
    </lineage>
</organism>
<feature type="transmembrane region" description="Helical" evidence="1">
    <location>
        <begin position="128"/>
        <end position="153"/>
    </location>
</feature>
<keyword evidence="1" id="KW-1133">Transmembrane helix</keyword>
<gene>
    <name evidence="3" type="ORF">LVJ94_19675</name>
</gene>
<reference evidence="3" key="1">
    <citation type="submission" date="2021-12" db="EMBL/GenBank/DDBJ databases">
        <title>Discovery of the Pendulisporaceae a myxobacterial family with distinct sporulation behavior and unique specialized metabolism.</title>
        <authorList>
            <person name="Garcia R."/>
            <person name="Popoff A."/>
            <person name="Bader C.D."/>
            <person name="Loehr J."/>
            <person name="Walesch S."/>
            <person name="Walt C."/>
            <person name="Boldt J."/>
            <person name="Bunk B."/>
            <person name="Haeckl F.J.F.P.J."/>
            <person name="Gunesch A.P."/>
            <person name="Birkelbach J."/>
            <person name="Nuebel U."/>
            <person name="Pietschmann T."/>
            <person name="Bach T."/>
            <person name="Mueller R."/>
        </authorList>
    </citation>
    <scope>NUCLEOTIDE SEQUENCE</scope>
    <source>
        <strain evidence="3">MSr11367</strain>
    </source>
</reference>
<name>A0ABZ2LER5_9BACT</name>
<accession>A0ABZ2LER5</accession>
<dbReference type="RefSeq" id="WP_394839110.1">
    <property type="nucleotide sequence ID" value="NZ_CP089929.1"/>
</dbReference>
<keyword evidence="4" id="KW-1185">Reference proteome</keyword>
<keyword evidence="1" id="KW-0812">Transmembrane</keyword>
<feature type="chain" id="PRO_5045781595" description="DUF304 domain-containing protein" evidence="2">
    <location>
        <begin position="20"/>
        <end position="260"/>
    </location>
</feature>
<dbReference type="Proteomes" id="UP001374803">
    <property type="component" value="Chromosome"/>
</dbReference>
<evidence type="ECO:0000256" key="1">
    <source>
        <dbReference type="SAM" id="Phobius"/>
    </source>
</evidence>
<keyword evidence="1" id="KW-0472">Membrane</keyword>
<evidence type="ECO:0000313" key="3">
    <source>
        <dbReference type="EMBL" id="WXB09438.1"/>
    </source>
</evidence>
<keyword evidence="2" id="KW-0732">Signal</keyword>
<evidence type="ECO:0008006" key="5">
    <source>
        <dbReference type="Google" id="ProtNLM"/>
    </source>
</evidence>
<evidence type="ECO:0000313" key="4">
    <source>
        <dbReference type="Proteomes" id="UP001374803"/>
    </source>
</evidence>
<proteinExistence type="predicted"/>
<evidence type="ECO:0000256" key="2">
    <source>
        <dbReference type="SAM" id="SignalP"/>
    </source>
</evidence>
<sequence length="260" mass="28708">MPRSVATVVAFACAMVCFAGFGLAGAERTKVHCSRAEGACLVLREGILSSSIERRFPLDTLTGARVYERTHPSREDLTTYGIELLANDGPVTLFWEDAPSGTVTHREEDIALADGIDRFVKSGAPEPFVSIIGNFLPTWITGAGVVFFAFILLNARGRIVIDPEANRVTLQRWRWVGTRPWELPLDEIQRTRLHPLNDEDSPRWGIVFQMSGGDAVLLSLSHARHPKRFALEVDRAIAQAKSSVHSAHPDVDVEARELPS</sequence>
<feature type="signal peptide" evidence="2">
    <location>
        <begin position="1"/>
        <end position="19"/>
    </location>
</feature>
<protein>
    <recommendedName>
        <fullName evidence="5">DUF304 domain-containing protein</fullName>
    </recommendedName>
</protein>
<dbReference type="EMBL" id="CP089983">
    <property type="protein sequence ID" value="WXB09438.1"/>
    <property type="molecule type" value="Genomic_DNA"/>
</dbReference>